<comment type="caution">
    <text evidence="2">The sequence shown here is derived from an EMBL/GenBank/DDBJ whole genome shotgun (WGS) entry which is preliminary data.</text>
</comment>
<reference evidence="2" key="1">
    <citation type="submission" date="2023-02" db="EMBL/GenBank/DDBJ databases">
        <title>Description of Roseinatronobacter alkalisoli sp. nov., an alkaliphilic bacerium isolated from soda soil.</title>
        <authorList>
            <person name="Wei W."/>
        </authorList>
    </citation>
    <scope>NUCLEOTIDE SEQUENCE</scope>
    <source>
        <strain evidence="2">HJB301</strain>
    </source>
</reference>
<evidence type="ECO:0000313" key="2">
    <source>
        <dbReference type="EMBL" id="MDD7970231.1"/>
    </source>
</evidence>
<proteinExistence type="predicted"/>
<keyword evidence="1" id="KW-0732">Signal</keyword>
<protein>
    <recommendedName>
        <fullName evidence="4">DUF2059 domain-containing protein</fullName>
    </recommendedName>
</protein>
<dbReference type="EMBL" id="JAQZSM010000002">
    <property type="protein sequence ID" value="MDD7970231.1"/>
    <property type="molecule type" value="Genomic_DNA"/>
</dbReference>
<feature type="chain" id="PRO_5047058123" description="DUF2059 domain-containing protein" evidence="1">
    <location>
        <begin position="29"/>
        <end position="281"/>
    </location>
</feature>
<organism evidence="2 3">
    <name type="scientific">Roseinatronobacter alkalisoli</name>
    <dbReference type="NCBI Taxonomy" id="3028235"/>
    <lineage>
        <taxon>Bacteria</taxon>
        <taxon>Pseudomonadati</taxon>
        <taxon>Pseudomonadota</taxon>
        <taxon>Alphaproteobacteria</taxon>
        <taxon>Rhodobacterales</taxon>
        <taxon>Paracoccaceae</taxon>
        <taxon>Roseinatronobacter</taxon>
    </lineage>
</organism>
<dbReference type="Proteomes" id="UP001431784">
    <property type="component" value="Unassembled WGS sequence"/>
</dbReference>
<keyword evidence="3" id="KW-1185">Reference proteome</keyword>
<feature type="signal peptide" evidence="1">
    <location>
        <begin position="1"/>
        <end position="28"/>
    </location>
</feature>
<evidence type="ECO:0008006" key="4">
    <source>
        <dbReference type="Google" id="ProtNLM"/>
    </source>
</evidence>
<accession>A0ABT5T763</accession>
<gene>
    <name evidence="2" type="ORF">PUT78_03890</name>
</gene>
<evidence type="ECO:0000313" key="3">
    <source>
        <dbReference type="Proteomes" id="UP001431784"/>
    </source>
</evidence>
<evidence type="ECO:0000256" key="1">
    <source>
        <dbReference type="SAM" id="SignalP"/>
    </source>
</evidence>
<name>A0ABT5T763_9RHOB</name>
<sequence length="281" mass="30773">MATKAKEACGIALLCVLMLVSSVRLAQAQDLSEAFLLPELFQIMAAEGRAAIGQDSAAPVSDAELDLWRAELDEIYDADRMHVDFVAALDAALESKPGIRADAIDFATTELGQRILRLEISARDALLQDEIDDVARLALLEARSASQKGADNRLALVRARIRANDLVELNVSLGMNTSYAYYRGMLAENTAIGLNAEDMLNMVQALEPSIRNDVTDWIESYFLMAYQPLSDDELQAYIAYSASPEGDAFNRAMFQAFDAVFVGLSHRVGRALGRIMNSESL</sequence>
<dbReference type="RefSeq" id="WP_274350826.1">
    <property type="nucleotide sequence ID" value="NZ_JAQZSM010000002.1"/>
</dbReference>